<dbReference type="HAMAP" id="MF_01849">
    <property type="entry name" value="RNA_methyltr_RlmN"/>
    <property type="match status" value="1"/>
</dbReference>
<feature type="binding site" evidence="14">
    <location>
        <begin position="200"/>
        <end position="201"/>
    </location>
    <ligand>
        <name>S-adenosyl-L-methionine</name>
        <dbReference type="ChEBI" id="CHEBI:59789"/>
    </ligand>
</feature>
<dbReference type="CDD" id="cd01335">
    <property type="entry name" value="Radical_SAM"/>
    <property type="match status" value="1"/>
</dbReference>
<dbReference type="GO" id="GO:0046872">
    <property type="term" value="F:metal ion binding"/>
    <property type="evidence" value="ECO:0007669"/>
    <property type="project" value="UniProtKB-KW"/>
</dbReference>
<feature type="binding site" evidence="14">
    <location>
        <position position="158"/>
    </location>
    <ligand>
        <name>[4Fe-4S] cluster</name>
        <dbReference type="ChEBI" id="CHEBI:49883"/>
        <note>4Fe-4S-S-AdoMet</note>
    </ligand>
</feature>
<dbReference type="InterPro" id="IPR004383">
    <property type="entry name" value="rRNA_lsu_MTrfase_RlmN/Cfr"/>
</dbReference>
<dbReference type="GO" id="GO:0005737">
    <property type="term" value="C:cytoplasm"/>
    <property type="evidence" value="ECO:0007669"/>
    <property type="project" value="UniProtKB-SubCell"/>
</dbReference>
<dbReference type="InterPro" id="IPR048641">
    <property type="entry name" value="RlmN_N"/>
</dbReference>
<evidence type="ECO:0000256" key="10">
    <source>
        <dbReference type="ARBA" id="ARBA00022723"/>
    </source>
</evidence>
<evidence type="ECO:0000259" key="15">
    <source>
        <dbReference type="PROSITE" id="PS51918"/>
    </source>
</evidence>
<feature type="binding site" evidence="14">
    <location>
        <position position="151"/>
    </location>
    <ligand>
        <name>[4Fe-4S] cluster</name>
        <dbReference type="ChEBI" id="CHEBI:49883"/>
        <note>4Fe-4S-S-AdoMet</note>
    </ligand>
</feature>
<dbReference type="PIRSF" id="PIRSF006004">
    <property type="entry name" value="CHP00048"/>
    <property type="match status" value="1"/>
</dbReference>
<feature type="binding site" evidence="14">
    <location>
        <position position="155"/>
    </location>
    <ligand>
        <name>[4Fe-4S] cluster</name>
        <dbReference type="ChEBI" id="CHEBI:49883"/>
        <note>4Fe-4S-S-AdoMet</note>
    </ligand>
</feature>
<dbReference type="EC" id="2.1.1.192" evidence="14"/>
<feature type="binding site" evidence="14">
    <location>
        <position position="232"/>
    </location>
    <ligand>
        <name>S-adenosyl-L-methionine</name>
        <dbReference type="ChEBI" id="CHEBI:59789"/>
    </ligand>
</feature>
<dbReference type="InterPro" id="IPR013785">
    <property type="entry name" value="Aldolase_TIM"/>
</dbReference>
<dbReference type="SFLD" id="SFLDF00275">
    <property type="entry name" value="adenosine_C2_methyltransferase"/>
    <property type="match status" value="1"/>
</dbReference>
<dbReference type="RefSeq" id="WP_284351775.1">
    <property type="nucleotide sequence ID" value="NZ_BRXS01000006.1"/>
</dbReference>
<keyword evidence="9 14" id="KW-0819">tRNA processing</keyword>
<evidence type="ECO:0000256" key="4">
    <source>
        <dbReference type="ARBA" id="ARBA00022490"/>
    </source>
</evidence>
<feature type="binding site" evidence="14">
    <location>
        <position position="327"/>
    </location>
    <ligand>
        <name>S-adenosyl-L-methionine</name>
        <dbReference type="ChEBI" id="CHEBI:59789"/>
    </ligand>
</feature>
<accession>A0AA37Q686</accession>
<keyword evidence="10 14" id="KW-0479">Metal-binding</keyword>
<keyword evidence="13 14" id="KW-1015">Disulfide bond</keyword>
<evidence type="ECO:0000256" key="12">
    <source>
        <dbReference type="ARBA" id="ARBA00023014"/>
    </source>
</evidence>
<comment type="caution">
    <text evidence="14">Lacks conserved residue(s) required for the propagation of feature annotation.</text>
</comment>
<comment type="miscellaneous">
    <text evidence="14">Reaction proceeds by a ping-pong mechanism involving intermediate methylation of a conserved cysteine residue.</text>
</comment>
<dbReference type="GO" id="GO:0019843">
    <property type="term" value="F:rRNA binding"/>
    <property type="evidence" value="ECO:0007669"/>
    <property type="project" value="UniProtKB-UniRule"/>
</dbReference>
<keyword evidence="7 14" id="KW-0808">Transferase</keyword>
<comment type="catalytic activity">
    <reaction evidence="14">
        <text>adenosine(2503) in 23S rRNA + 2 reduced [2Fe-2S]-[ferredoxin] + 2 S-adenosyl-L-methionine = 2-methyladenosine(2503) in 23S rRNA + 5'-deoxyadenosine + L-methionine + 2 oxidized [2Fe-2S]-[ferredoxin] + S-adenosyl-L-homocysteine</text>
        <dbReference type="Rhea" id="RHEA:42916"/>
        <dbReference type="Rhea" id="RHEA-COMP:10000"/>
        <dbReference type="Rhea" id="RHEA-COMP:10001"/>
        <dbReference type="Rhea" id="RHEA-COMP:10152"/>
        <dbReference type="Rhea" id="RHEA-COMP:10282"/>
        <dbReference type="ChEBI" id="CHEBI:17319"/>
        <dbReference type="ChEBI" id="CHEBI:33737"/>
        <dbReference type="ChEBI" id="CHEBI:33738"/>
        <dbReference type="ChEBI" id="CHEBI:57844"/>
        <dbReference type="ChEBI" id="CHEBI:57856"/>
        <dbReference type="ChEBI" id="CHEBI:59789"/>
        <dbReference type="ChEBI" id="CHEBI:74411"/>
        <dbReference type="ChEBI" id="CHEBI:74497"/>
        <dbReference type="EC" id="2.1.1.192"/>
    </reaction>
</comment>
<keyword evidence="3 14" id="KW-0004">4Fe-4S</keyword>
<evidence type="ECO:0000256" key="3">
    <source>
        <dbReference type="ARBA" id="ARBA00022485"/>
    </source>
</evidence>
<protein>
    <recommendedName>
        <fullName evidence="14">Probable dual-specificity RNA methyltransferase RlmN</fullName>
        <ecNumber evidence="14">2.1.1.192</ecNumber>
    </recommendedName>
    <alternativeName>
        <fullName evidence="14">23S rRNA (adenine(2503)-C(2))-methyltransferase</fullName>
    </alternativeName>
    <alternativeName>
        <fullName evidence="14">23S rRNA m2A2503 methyltransferase</fullName>
    </alternativeName>
    <alternativeName>
        <fullName evidence="14">Ribosomal RNA large subunit methyltransferase N</fullName>
    </alternativeName>
    <alternativeName>
        <fullName evidence="14">tRNA (adenine(37)-C(2))-methyltransferase</fullName>
    </alternativeName>
    <alternativeName>
        <fullName evidence="14">tRNA m2A37 methyltransferase</fullName>
    </alternativeName>
</protein>
<keyword evidence="6 14" id="KW-0489">Methyltransferase</keyword>
<keyword evidence="8 14" id="KW-0949">S-adenosyl-L-methionine</keyword>
<dbReference type="Pfam" id="PF21016">
    <property type="entry name" value="RlmN_N"/>
    <property type="match status" value="1"/>
</dbReference>
<dbReference type="GO" id="GO:0002935">
    <property type="term" value="F:tRNA (adenine(37)-C2)-methyltransferase activity"/>
    <property type="evidence" value="ECO:0007669"/>
    <property type="project" value="UniProtKB-UniRule"/>
</dbReference>
<evidence type="ECO:0000256" key="5">
    <source>
        <dbReference type="ARBA" id="ARBA00022552"/>
    </source>
</evidence>
<dbReference type="InterPro" id="IPR040072">
    <property type="entry name" value="Methyltransferase_A"/>
</dbReference>
<sequence length="395" mass="43030">MTAPDIPTPAHADDAAPAGRALPVARRPAGIPAEAEGKVNLLDMTPAEAERALREFAVAQGQPAYRATQVLPRLWQKPARDFSEMRELPAAFREALAEHFVLPRLQLVANQRSSDGTRKFLFRLADGQAIETVAIPDRDRLTFCISSQAGCALKCSFCATGVMGFQRNLHVFEIAGQVRELALLDEEPIRATNIVFMGMGEPLMNWKAVDPTLTILNDPQGFGIGARHITVSTVGVLPGIVALGERPEQFRLAISIHAPTDALRGELMPVNVKFPLADVIAAAAAFDRRVTFEYVMLGGVNDRAEHAMELARLARECRAFVNLIPLHPGGAMGFTPTPPDRIQRFAETMRNRGVEVAVRKSRGVDIAAACGQLRVERLGRRAPGRADDDRDVQVA</sequence>
<dbReference type="GO" id="GO:0000049">
    <property type="term" value="F:tRNA binding"/>
    <property type="evidence" value="ECO:0007669"/>
    <property type="project" value="UniProtKB-UniRule"/>
</dbReference>
<dbReference type="FunFam" id="3.20.20.70:FF:000014">
    <property type="entry name" value="Probable dual-specificity RNA methyltransferase RlmN"/>
    <property type="match status" value="1"/>
</dbReference>
<evidence type="ECO:0000256" key="6">
    <source>
        <dbReference type="ARBA" id="ARBA00022603"/>
    </source>
</evidence>
<evidence type="ECO:0000256" key="14">
    <source>
        <dbReference type="HAMAP-Rule" id="MF_01849"/>
    </source>
</evidence>
<dbReference type="PANTHER" id="PTHR30544">
    <property type="entry name" value="23S RRNA METHYLTRANSFERASE"/>
    <property type="match status" value="1"/>
</dbReference>
<dbReference type="GO" id="GO:0070040">
    <property type="term" value="F:rRNA (adenine(2503)-C2-)-methyltransferase activity"/>
    <property type="evidence" value="ECO:0007669"/>
    <property type="project" value="UniProtKB-UniRule"/>
</dbReference>
<evidence type="ECO:0000256" key="9">
    <source>
        <dbReference type="ARBA" id="ARBA00022694"/>
    </source>
</evidence>
<comment type="caution">
    <text evidence="16">The sequence shown here is derived from an EMBL/GenBank/DDBJ whole genome shotgun (WGS) entry which is preliminary data.</text>
</comment>
<dbReference type="GO" id="GO:0030488">
    <property type="term" value="P:tRNA methylation"/>
    <property type="evidence" value="ECO:0007669"/>
    <property type="project" value="UniProtKB-UniRule"/>
</dbReference>
<keyword evidence="17" id="KW-1185">Reference proteome</keyword>
<dbReference type="GO" id="GO:0070475">
    <property type="term" value="P:rRNA base methylation"/>
    <property type="evidence" value="ECO:0007669"/>
    <property type="project" value="UniProtKB-UniRule"/>
</dbReference>
<dbReference type="PROSITE" id="PS51918">
    <property type="entry name" value="RADICAL_SAM"/>
    <property type="match status" value="1"/>
</dbReference>
<keyword evidence="11 14" id="KW-0408">Iron</keyword>
<dbReference type="Gene3D" id="3.20.20.70">
    <property type="entry name" value="Aldolase class I"/>
    <property type="match status" value="1"/>
</dbReference>
<dbReference type="PANTHER" id="PTHR30544:SF5">
    <property type="entry name" value="RADICAL SAM CORE DOMAIN-CONTAINING PROTEIN"/>
    <property type="match status" value="1"/>
</dbReference>
<evidence type="ECO:0000256" key="8">
    <source>
        <dbReference type="ARBA" id="ARBA00022691"/>
    </source>
</evidence>
<keyword evidence="4 14" id="KW-0963">Cytoplasm</keyword>
<evidence type="ECO:0000313" key="17">
    <source>
        <dbReference type="Proteomes" id="UP001161325"/>
    </source>
</evidence>
<comment type="cofactor">
    <cofactor evidence="14">
        <name>[4Fe-4S] cluster</name>
        <dbReference type="ChEBI" id="CHEBI:49883"/>
    </cofactor>
    <text evidence="14">Binds 1 [4Fe-4S] cluster. The cluster is coordinated with 3 cysteines and an exchangeable S-adenosyl-L-methionine.</text>
</comment>
<dbReference type="SFLD" id="SFLDS00029">
    <property type="entry name" value="Radical_SAM"/>
    <property type="match status" value="1"/>
</dbReference>
<dbReference type="InterPro" id="IPR007197">
    <property type="entry name" value="rSAM"/>
</dbReference>
<dbReference type="Proteomes" id="UP001161325">
    <property type="component" value="Unassembled WGS sequence"/>
</dbReference>
<comment type="catalytic activity">
    <reaction evidence="14">
        <text>adenosine(37) in tRNA + 2 reduced [2Fe-2S]-[ferredoxin] + 2 S-adenosyl-L-methionine = 2-methyladenosine(37) in tRNA + 5'-deoxyadenosine + L-methionine + 2 oxidized [2Fe-2S]-[ferredoxin] + S-adenosyl-L-homocysteine</text>
        <dbReference type="Rhea" id="RHEA:43332"/>
        <dbReference type="Rhea" id="RHEA-COMP:10000"/>
        <dbReference type="Rhea" id="RHEA-COMP:10001"/>
        <dbReference type="Rhea" id="RHEA-COMP:10162"/>
        <dbReference type="Rhea" id="RHEA-COMP:10485"/>
        <dbReference type="ChEBI" id="CHEBI:17319"/>
        <dbReference type="ChEBI" id="CHEBI:33737"/>
        <dbReference type="ChEBI" id="CHEBI:33738"/>
        <dbReference type="ChEBI" id="CHEBI:57844"/>
        <dbReference type="ChEBI" id="CHEBI:57856"/>
        <dbReference type="ChEBI" id="CHEBI:59789"/>
        <dbReference type="ChEBI" id="CHEBI:74411"/>
        <dbReference type="ChEBI" id="CHEBI:74497"/>
        <dbReference type="EC" id="2.1.1.192"/>
    </reaction>
</comment>
<dbReference type="InterPro" id="IPR027492">
    <property type="entry name" value="RNA_MTrfase_RlmN"/>
</dbReference>
<dbReference type="InterPro" id="IPR058240">
    <property type="entry name" value="rSAM_sf"/>
</dbReference>
<dbReference type="Pfam" id="PF04055">
    <property type="entry name" value="Radical_SAM"/>
    <property type="match status" value="1"/>
</dbReference>
<dbReference type="Gene3D" id="1.10.150.530">
    <property type="match status" value="1"/>
</dbReference>
<reference evidence="16" key="1">
    <citation type="submission" date="2022-08" db="EMBL/GenBank/DDBJ databases">
        <title>Draft genome sequencing of Roseisolibacter agri AW1220.</title>
        <authorList>
            <person name="Tobiishi Y."/>
            <person name="Tonouchi A."/>
        </authorList>
    </citation>
    <scope>NUCLEOTIDE SEQUENCE</scope>
    <source>
        <strain evidence="16">AW1220</strain>
    </source>
</reference>
<dbReference type="NCBIfam" id="TIGR00048">
    <property type="entry name" value="rRNA_mod_RlmN"/>
    <property type="match status" value="1"/>
</dbReference>
<comment type="subcellular location">
    <subcellularLocation>
        <location evidence="1 14">Cytoplasm</location>
    </subcellularLocation>
</comment>
<comment type="similarity">
    <text evidence="2 14">Belongs to the radical SAM superfamily. RlmN family.</text>
</comment>
<organism evidence="16 17">
    <name type="scientific">Roseisolibacter agri</name>
    <dbReference type="NCBI Taxonomy" id="2014610"/>
    <lineage>
        <taxon>Bacteria</taxon>
        <taxon>Pseudomonadati</taxon>
        <taxon>Gemmatimonadota</taxon>
        <taxon>Gemmatimonadia</taxon>
        <taxon>Gemmatimonadales</taxon>
        <taxon>Gemmatimonadaceae</taxon>
        <taxon>Roseisolibacter</taxon>
    </lineage>
</organism>
<evidence type="ECO:0000256" key="1">
    <source>
        <dbReference type="ARBA" id="ARBA00004496"/>
    </source>
</evidence>
<dbReference type="AlphaFoldDB" id="A0AA37Q686"/>
<dbReference type="EMBL" id="BRXS01000006">
    <property type="protein sequence ID" value="GLC27334.1"/>
    <property type="molecule type" value="Genomic_DNA"/>
</dbReference>
<feature type="active site" description="S-methylcysteine intermediate" evidence="14">
    <location>
        <position position="370"/>
    </location>
</feature>
<evidence type="ECO:0000313" key="16">
    <source>
        <dbReference type="EMBL" id="GLC27334.1"/>
    </source>
</evidence>
<keyword evidence="12 14" id="KW-0411">Iron-sulfur</keyword>
<evidence type="ECO:0000256" key="13">
    <source>
        <dbReference type="ARBA" id="ARBA00023157"/>
    </source>
</evidence>
<dbReference type="SUPFAM" id="SSF102114">
    <property type="entry name" value="Radical SAM enzymes"/>
    <property type="match status" value="1"/>
</dbReference>
<comment type="function">
    <text evidence="14">Specifically methylates position 2 of adenine 2503 in 23S rRNA and position 2 of adenine 37 in tRNAs.</text>
</comment>
<proteinExistence type="inferred from homology"/>
<dbReference type="SFLD" id="SFLDG01062">
    <property type="entry name" value="methyltransferase_(Class_A)"/>
    <property type="match status" value="1"/>
</dbReference>
<feature type="active site" description="Proton acceptor" evidence="14">
    <location>
        <position position="131"/>
    </location>
</feature>
<evidence type="ECO:0000256" key="7">
    <source>
        <dbReference type="ARBA" id="ARBA00022679"/>
    </source>
</evidence>
<feature type="binding site" evidence="14">
    <location>
        <begin position="255"/>
        <end position="257"/>
    </location>
    <ligand>
        <name>S-adenosyl-L-methionine</name>
        <dbReference type="ChEBI" id="CHEBI:59789"/>
    </ligand>
</feature>
<evidence type="ECO:0000256" key="11">
    <source>
        <dbReference type="ARBA" id="ARBA00023004"/>
    </source>
</evidence>
<keyword evidence="5 14" id="KW-0698">rRNA processing</keyword>
<feature type="domain" description="Radical SAM core" evidence="15">
    <location>
        <begin position="137"/>
        <end position="365"/>
    </location>
</feature>
<dbReference type="GO" id="GO:0051539">
    <property type="term" value="F:4 iron, 4 sulfur cluster binding"/>
    <property type="evidence" value="ECO:0007669"/>
    <property type="project" value="UniProtKB-UniRule"/>
</dbReference>
<evidence type="ECO:0000256" key="2">
    <source>
        <dbReference type="ARBA" id="ARBA00007544"/>
    </source>
</evidence>
<gene>
    <name evidence="14 16" type="primary">rlmN</name>
    <name evidence="16" type="ORF">rosag_38470</name>
</gene>
<name>A0AA37Q686_9BACT</name>